<dbReference type="RefSeq" id="WP_085766479.1">
    <property type="nucleotide sequence ID" value="NZ_CP019344.1"/>
</dbReference>
<evidence type="ECO:0000313" key="2">
    <source>
        <dbReference type="Proteomes" id="UP000193431"/>
    </source>
</evidence>
<dbReference type="OrthoDB" id="1161682at2"/>
<dbReference type="Proteomes" id="UP000193431">
    <property type="component" value="Chromosome"/>
</dbReference>
<reference evidence="1 2" key="1">
    <citation type="submission" date="2016-11" db="EMBL/GenBank/DDBJ databases">
        <title>Trade-off between light-utilization and light-protection in marine flavobacteria.</title>
        <authorList>
            <person name="Kumagai Y."/>
        </authorList>
    </citation>
    <scope>NUCLEOTIDE SEQUENCE [LARGE SCALE GENOMIC DNA]</scope>
    <source>
        <strain evidence="1 2">JCM 13191</strain>
    </source>
</reference>
<dbReference type="AlphaFoldDB" id="A0A1W6MJN5"/>
<accession>A0A1W6MJN5</accession>
<keyword evidence="2" id="KW-1185">Reference proteome</keyword>
<organism evidence="1 2">
    <name type="scientific">Nonlabens spongiae</name>
    <dbReference type="NCBI Taxonomy" id="331648"/>
    <lineage>
        <taxon>Bacteria</taxon>
        <taxon>Pseudomonadati</taxon>
        <taxon>Bacteroidota</taxon>
        <taxon>Flavobacteriia</taxon>
        <taxon>Flavobacteriales</taxon>
        <taxon>Flavobacteriaceae</taxon>
        <taxon>Nonlabens</taxon>
    </lineage>
</organism>
<proteinExistence type="predicted"/>
<sequence length="150" mass="17531">MKSGIEITESKLVFTAFPSKITGLGKFCKSFDCLLDDIKFIALSPRLVLDDECLFILIVDWSKNIYILNDHVLKTEGLSDLESNFGLEPILETWEKFSYDDHYGKVDKIIYPSNHYWKNLFKSDWKLRVRQLYVPIKPKSFLGNLDFIKI</sequence>
<dbReference type="EMBL" id="CP019344">
    <property type="protein sequence ID" value="ARN77679.1"/>
    <property type="molecule type" value="Genomic_DNA"/>
</dbReference>
<evidence type="ECO:0000313" key="1">
    <source>
        <dbReference type="EMBL" id="ARN77679.1"/>
    </source>
</evidence>
<gene>
    <name evidence="1" type="ORF">BST97_06525</name>
</gene>
<protein>
    <submittedName>
        <fullName evidence="1">Uncharacterized protein</fullName>
    </submittedName>
</protein>
<name>A0A1W6MJN5_9FLAO</name>
<dbReference type="STRING" id="331648.BST97_06525"/>